<dbReference type="PANTHER" id="PTHR30390">
    <property type="entry name" value="SEDOHEPTULOSE 7-PHOSPHATE ISOMERASE / DNAA INITIATOR-ASSOCIATING FACTOR FOR REPLICATION INITIATION"/>
    <property type="match status" value="1"/>
</dbReference>
<dbReference type="GO" id="GO:1901135">
    <property type="term" value="P:carbohydrate derivative metabolic process"/>
    <property type="evidence" value="ECO:0007669"/>
    <property type="project" value="InterPro"/>
</dbReference>
<comment type="caution">
    <text evidence="2">The sequence shown here is derived from an EMBL/GenBank/DDBJ whole genome shotgun (WGS) entry which is preliminary data.</text>
</comment>
<dbReference type="InterPro" id="IPR046348">
    <property type="entry name" value="SIS_dom_sf"/>
</dbReference>
<dbReference type="PROSITE" id="PS51464">
    <property type="entry name" value="SIS"/>
    <property type="match status" value="1"/>
</dbReference>
<protein>
    <submittedName>
        <fullName evidence="2">Phosphoheptose isomerase</fullName>
    </submittedName>
</protein>
<keyword evidence="2" id="KW-0413">Isomerase</keyword>
<dbReference type="InterPro" id="IPR050099">
    <property type="entry name" value="SIS_GmhA/DiaA_subfam"/>
</dbReference>
<reference evidence="2 3" key="1">
    <citation type="submission" date="2017-10" db="EMBL/GenBank/DDBJ databases">
        <title>Novel microbial diversity and functional potential in the marine mammal oral microbiome.</title>
        <authorList>
            <person name="Dudek N.K."/>
            <person name="Sun C.L."/>
            <person name="Burstein D."/>
            <person name="Kantor R.S."/>
            <person name="Aliaga Goltsman D.S."/>
            <person name="Bik E.M."/>
            <person name="Thomas B.C."/>
            <person name="Banfield J.F."/>
            <person name="Relman D.A."/>
        </authorList>
    </citation>
    <scope>NUCLEOTIDE SEQUENCE [LARGE SCALE GENOMIC DNA]</scope>
    <source>
        <strain evidence="2">DOLJORAL78_47_16</strain>
    </source>
</reference>
<dbReference type="CDD" id="cd05006">
    <property type="entry name" value="SIS_GmhA"/>
    <property type="match status" value="1"/>
</dbReference>
<dbReference type="Proteomes" id="UP000230821">
    <property type="component" value="Unassembled WGS sequence"/>
</dbReference>
<sequence>MEQWTKKALLLRQNDKTLFFAGNGASASMASHFSADVAKNAGIRTWVFTDPALLTAVSNDLSYEDSYAEPIKWFMKGGDMLVAISSSGNSPNIVRAVKSALQQGGTVVTLSGMREDNSIRQLGHLNFYLPGNTYGLAETGHAAILHYWMDTIEK</sequence>
<proteinExistence type="predicted"/>
<dbReference type="GO" id="GO:0097367">
    <property type="term" value="F:carbohydrate derivative binding"/>
    <property type="evidence" value="ECO:0007669"/>
    <property type="project" value="InterPro"/>
</dbReference>
<evidence type="ECO:0000313" key="2">
    <source>
        <dbReference type="EMBL" id="PIE35383.1"/>
    </source>
</evidence>
<dbReference type="Pfam" id="PF13580">
    <property type="entry name" value="SIS_2"/>
    <property type="match status" value="1"/>
</dbReference>
<evidence type="ECO:0000313" key="3">
    <source>
        <dbReference type="Proteomes" id="UP000230821"/>
    </source>
</evidence>
<dbReference type="SUPFAM" id="SSF53697">
    <property type="entry name" value="SIS domain"/>
    <property type="match status" value="1"/>
</dbReference>
<accession>A0A2G6KI80</accession>
<evidence type="ECO:0000259" key="1">
    <source>
        <dbReference type="PROSITE" id="PS51464"/>
    </source>
</evidence>
<dbReference type="EMBL" id="PDSK01000045">
    <property type="protein sequence ID" value="PIE35383.1"/>
    <property type="molecule type" value="Genomic_DNA"/>
</dbReference>
<feature type="domain" description="SIS" evidence="1">
    <location>
        <begin position="7"/>
        <end position="154"/>
    </location>
</feature>
<gene>
    <name evidence="2" type="ORF">CSA56_04405</name>
</gene>
<dbReference type="PANTHER" id="PTHR30390:SF7">
    <property type="entry name" value="PHOSPHOHEPTOSE ISOMERASE"/>
    <property type="match status" value="1"/>
</dbReference>
<dbReference type="Gene3D" id="3.40.50.10490">
    <property type="entry name" value="Glucose-6-phosphate isomerase like protein, domain 1"/>
    <property type="match status" value="1"/>
</dbReference>
<dbReference type="InterPro" id="IPR001347">
    <property type="entry name" value="SIS_dom"/>
</dbReference>
<dbReference type="InterPro" id="IPR035461">
    <property type="entry name" value="GmhA/DiaA"/>
</dbReference>
<dbReference type="AlphaFoldDB" id="A0A2G6KI80"/>
<organism evidence="2 3">
    <name type="scientific">candidate division KSB3 bacterium</name>
    <dbReference type="NCBI Taxonomy" id="2044937"/>
    <lineage>
        <taxon>Bacteria</taxon>
        <taxon>candidate division KSB3</taxon>
    </lineage>
</organism>
<dbReference type="GO" id="GO:0016853">
    <property type="term" value="F:isomerase activity"/>
    <property type="evidence" value="ECO:0007669"/>
    <property type="project" value="UniProtKB-KW"/>
</dbReference>
<name>A0A2G6KI80_9BACT</name>